<reference evidence="13" key="1">
    <citation type="journal article" date="2021" name="PeerJ">
        <title>Extensive microbial diversity within the chicken gut microbiome revealed by metagenomics and culture.</title>
        <authorList>
            <person name="Gilroy R."/>
            <person name="Ravi A."/>
            <person name="Getino M."/>
            <person name="Pursley I."/>
            <person name="Horton D.L."/>
            <person name="Alikhan N.F."/>
            <person name="Baker D."/>
            <person name="Gharbi K."/>
            <person name="Hall N."/>
            <person name="Watson M."/>
            <person name="Adriaenssens E.M."/>
            <person name="Foster-Nyarko E."/>
            <person name="Jarju S."/>
            <person name="Secka A."/>
            <person name="Antonio M."/>
            <person name="Oren A."/>
            <person name="Chaudhuri R.R."/>
            <person name="La Ragione R."/>
            <person name="Hildebrand F."/>
            <person name="Pallen M.J."/>
        </authorList>
    </citation>
    <scope>NUCLEOTIDE SEQUENCE</scope>
    <source>
        <strain evidence="13">ChiGjej6B6-1540</strain>
    </source>
</reference>
<dbReference type="PROSITE" id="PS51918">
    <property type="entry name" value="RADICAL_SAM"/>
    <property type="match status" value="1"/>
</dbReference>
<evidence type="ECO:0000256" key="5">
    <source>
        <dbReference type="ARBA" id="ARBA00023004"/>
    </source>
</evidence>
<comment type="function">
    <text evidence="10">Catalyzes the cyclization of GTP to (8S)-3',8-cyclo-7,8-dihydroguanosine 5'-triphosphate.</text>
</comment>
<dbReference type="CDD" id="cd01335">
    <property type="entry name" value="Radical_SAM"/>
    <property type="match status" value="1"/>
</dbReference>
<dbReference type="Pfam" id="PF04055">
    <property type="entry name" value="Radical_SAM"/>
    <property type="match status" value="1"/>
</dbReference>
<feature type="binding site" evidence="10">
    <location>
        <position position="155"/>
    </location>
    <ligand>
        <name>GTP</name>
        <dbReference type="ChEBI" id="CHEBI:37565"/>
    </ligand>
</feature>
<feature type="binding site" evidence="10">
    <location>
        <position position="20"/>
    </location>
    <ligand>
        <name>[4Fe-4S] cluster</name>
        <dbReference type="ChEBI" id="CHEBI:49883"/>
        <label>1</label>
        <note>4Fe-4S-S-AdoMet</note>
    </ligand>
</feature>
<feature type="binding site" evidence="10">
    <location>
        <begin position="255"/>
        <end position="257"/>
    </location>
    <ligand>
        <name>GTP</name>
        <dbReference type="ChEBI" id="CHEBI:37565"/>
    </ligand>
</feature>
<evidence type="ECO:0000313" key="14">
    <source>
        <dbReference type="Proteomes" id="UP000824192"/>
    </source>
</evidence>
<dbReference type="PANTHER" id="PTHR22960:SF0">
    <property type="entry name" value="MOLYBDENUM COFACTOR BIOSYNTHESIS PROTEIN 1"/>
    <property type="match status" value="1"/>
</dbReference>
<feature type="binding site" evidence="10">
    <location>
        <position position="63"/>
    </location>
    <ligand>
        <name>GTP</name>
        <dbReference type="ChEBI" id="CHEBI:37565"/>
    </ligand>
</feature>
<name>A0A9D1UNH6_9FIRM</name>
<dbReference type="EC" id="4.1.99.22" evidence="10"/>
<dbReference type="EMBL" id="DXGA01000157">
    <property type="protein sequence ID" value="HIW94349.1"/>
    <property type="molecule type" value="Genomic_DNA"/>
</dbReference>
<comment type="catalytic activity">
    <reaction evidence="10">
        <text>GTP + AH2 + S-adenosyl-L-methionine = (8S)-3',8-cyclo-7,8-dihydroguanosine 5'-triphosphate + 5'-deoxyadenosine + L-methionine + A + H(+)</text>
        <dbReference type="Rhea" id="RHEA:49576"/>
        <dbReference type="ChEBI" id="CHEBI:13193"/>
        <dbReference type="ChEBI" id="CHEBI:15378"/>
        <dbReference type="ChEBI" id="CHEBI:17319"/>
        <dbReference type="ChEBI" id="CHEBI:17499"/>
        <dbReference type="ChEBI" id="CHEBI:37565"/>
        <dbReference type="ChEBI" id="CHEBI:57844"/>
        <dbReference type="ChEBI" id="CHEBI:59789"/>
        <dbReference type="ChEBI" id="CHEBI:131766"/>
        <dbReference type="EC" id="4.1.99.22"/>
    </reaction>
</comment>
<feature type="binding site" evidence="10">
    <location>
        <position position="27"/>
    </location>
    <ligand>
        <name>[4Fe-4S] cluster</name>
        <dbReference type="ChEBI" id="CHEBI:49883"/>
        <label>1</label>
        <note>4Fe-4S-S-AdoMet</note>
    </ligand>
</feature>
<feature type="binding site" evidence="10">
    <location>
        <position position="24"/>
    </location>
    <ligand>
        <name>[4Fe-4S] cluster</name>
        <dbReference type="ChEBI" id="CHEBI:49883"/>
        <label>1</label>
        <note>4Fe-4S-S-AdoMet</note>
    </ligand>
</feature>
<feature type="binding site" evidence="10">
    <location>
        <position position="188"/>
    </location>
    <ligand>
        <name>S-adenosyl-L-methionine</name>
        <dbReference type="ChEBI" id="CHEBI:59789"/>
    </ligand>
</feature>
<keyword evidence="4 10" id="KW-0547">Nucleotide-binding</keyword>
<feature type="binding site" evidence="10">
    <location>
        <position position="13"/>
    </location>
    <ligand>
        <name>GTP</name>
        <dbReference type="ChEBI" id="CHEBI:37565"/>
    </ligand>
</feature>
<feature type="binding site" evidence="10">
    <location>
        <position position="26"/>
    </location>
    <ligand>
        <name>S-adenosyl-L-methionine</name>
        <dbReference type="ChEBI" id="CHEBI:59789"/>
    </ligand>
</feature>
<dbReference type="GO" id="GO:0051539">
    <property type="term" value="F:4 iron, 4 sulfur cluster binding"/>
    <property type="evidence" value="ECO:0007669"/>
    <property type="project" value="UniProtKB-UniRule"/>
</dbReference>
<dbReference type="GO" id="GO:0061799">
    <property type="term" value="F:cyclic pyranopterin monophosphate synthase activity"/>
    <property type="evidence" value="ECO:0007669"/>
    <property type="project" value="TreeGrafter"/>
</dbReference>
<comment type="subunit">
    <text evidence="10">Monomer and homodimer.</text>
</comment>
<dbReference type="Pfam" id="PF06463">
    <property type="entry name" value="Mob_synth_C"/>
    <property type="match status" value="1"/>
</dbReference>
<keyword evidence="2 10" id="KW-0949">S-adenosyl-L-methionine</keyword>
<evidence type="ECO:0000256" key="10">
    <source>
        <dbReference type="HAMAP-Rule" id="MF_01225"/>
    </source>
</evidence>
<comment type="cofactor">
    <cofactor evidence="10">
        <name>[4Fe-4S] cluster</name>
        <dbReference type="ChEBI" id="CHEBI:49883"/>
    </cofactor>
    <text evidence="10">Binds 2 [4Fe-4S] clusters. Binds 1 [4Fe-4S] cluster coordinated with 3 cysteines and an exchangeable S-adenosyl-L-methionine and 1 [4Fe-4S] cluster coordinated with 3 cysteines and the GTP-derived substrate.</text>
</comment>
<reference evidence="13" key="2">
    <citation type="submission" date="2021-04" db="EMBL/GenBank/DDBJ databases">
        <authorList>
            <person name="Gilroy R."/>
        </authorList>
    </citation>
    <scope>NUCLEOTIDE SEQUENCE</scope>
    <source>
        <strain evidence="13">ChiGjej6B6-1540</strain>
    </source>
</reference>
<evidence type="ECO:0000256" key="2">
    <source>
        <dbReference type="ARBA" id="ARBA00022691"/>
    </source>
</evidence>
<dbReference type="PANTHER" id="PTHR22960">
    <property type="entry name" value="MOLYBDOPTERIN COFACTOR SYNTHESIS PROTEIN A"/>
    <property type="match status" value="1"/>
</dbReference>
<evidence type="ECO:0000256" key="6">
    <source>
        <dbReference type="ARBA" id="ARBA00023014"/>
    </source>
</evidence>
<dbReference type="InterPro" id="IPR050105">
    <property type="entry name" value="MoCo_biosynth_MoaA/MoaC"/>
</dbReference>
<organism evidence="13 14">
    <name type="scientific">Candidatus Flavonifractor merdipullorum</name>
    <dbReference type="NCBI Taxonomy" id="2838590"/>
    <lineage>
        <taxon>Bacteria</taxon>
        <taxon>Bacillati</taxon>
        <taxon>Bacillota</taxon>
        <taxon>Clostridia</taxon>
        <taxon>Eubacteriales</taxon>
        <taxon>Oscillospiraceae</taxon>
        <taxon>Flavonifractor</taxon>
    </lineage>
</organism>
<feature type="binding site" evidence="10">
    <location>
        <position position="94"/>
    </location>
    <ligand>
        <name>GTP</name>
        <dbReference type="ChEBI" id="CHEBI:37565"/>
    </ligand>
</feature>
<dbReference type="InterPro" id="IPR040064">
    <property type="entry name" value="MoaA-like"/>
</dbReference>
<dbReference type="SFLD" id="SFLDG01386">
    <property type="entry name" value="main_SPASM_domain-containing"/>
    <property type="match status" value="1"/>
</dbReference>
<dbReference type="Proteomes" id="UP000824192">
    <property type="component" value="Unassembled WGS sequence"/>
</dbReference>
<dbReference type="SFLD" id="SFLDS00029">
    <property type="entry name" value="Radical_SAM"/>
    <property type="match status" value="1"/>
</dbReference>
<dbReference type="InterPro" id="IPR006638">
    <property type="entry name" value="Elp3/MiaA/NifB-like_rSAM"/>
</dbReference>
<keyword evidence="6 10" id="KW-0411">Iron-sulfur</keyword>
<feature type="domain" description="Radical SAM core" evidence="12">
    <location>
        <begin position="4"/>
        <end position="219"/>
    </location>
</feature>
<sequence length="324" mass="35024">MTDGYGRVIDYLRISVTDRCSLRCCYCMPSDGVDWLKHEDLLTYEEILTLCSAFCHLGFRRFRLTGGEPLVRRGLSHLVAGIHALPGVETISLTTNGVDLAQQLPDLRKAGLTAVNLSLDTLDRAQYASITRRDLLPQALAGLQAALHTPGLTVKLNCVPMGENDDQLVPLAALAKDQPLSVRFIELMPIGLGGSLPRRTEEEVRARLEGAFGPLLPCPPPAGAGPGHYCAPAGFKGKIGFISAVSHQFCQSCNRVRLTATGFLKTCLQYDTGVDLRALLRSGANQTQLEAAIADALAHKPLQHHFGTASRPNDESHNMHQIGG</sequence>
<comment type="similarity">
    <text evidence="10">Belongs to the radical SAM superfamily. MoaA family.</text>
</comment>
<evidence type="ECO:0000256" key="11">
    <source>
        <dbReference type="SAM" id="MobiDB-lite"/>
    </source>
</evidence>
<evidence type="ECO:0000259" key="12">
    <source>
        <dbReference type="PROSITE" id="PS51918"/>
    </source>
</evidence>
<feature type="region of interest" description="Disordered" evidence="11">
    <location>
        <begin position="305"/>
        <end position="324"/>
    </location>
</feature>
<keyword evidence="7 10" id="KW-0342">GTP-binding</keyword>
<dbReference type="InterPro" id="IPR010505">
    <property type="entry name" value="MoaA_twitch"/>
</dbReference>
<dbReference type="GO" id="GO:0061798">
    <property type="term" value="F:GTP 3',8'-cyclase activity"/>
    <property type="evidence" value="ECO:0007669"/>
    <property type="project" value="UniProtKB-UniRule"/>
</dbReference>
<gene>
    <name evidence="10 13" type="primary">moaA</name>
    <name evidence="13" type="ORF">H9868_07395</name>
</gene>
<evidence type="ECO:0000256" key="3">
    <source>
        <dbReference type="ARBA" id="ARBA00022723"/>
    </source>
</evidence>
<dbReference type="HAMAP" id="MF_01225_B">
    <property type="entry name" value="MoaA_B"/>
    <property type="match status" value="1"/>
</dbReference>
<dbReference type="InterPro" id="IPR013483">
    <property type="entry name" value="MoaA"/>
</dbReference>
<evidence type="ECO:0000256" key="8">
    <source>
        <dbReference type="ARBA" id="ARBA00023150"/>
    </source>
</evidence>
<dbReference type="NCBIfam" id="TIGR02666">
    <property type="entry name" value="moaA"/>
    <property type="match status" value="1"/>
</dbReference>
<dbReference type="SMART" id="SM00729">
    <property type="entry name" value="Elp3"/>
    <property type="match status" value="1"/>
</dbReference>
<evidence type="ECO:0000256" key="1">
    <source>
        <dbReference type="ARBA" id="ARBA00022485"/>
    </source>
</evidence>
<dbReference type="SFLD" id="SFLDG01383">
    <property type="entry name" value="cyclic_pyranopterin_phosphate"/>
    <property type="match status" value="1"/>
</dbReference>
<feature type="binding site" evidence="10">
    <location>
        <position position="250"/>
    </location>
    <ligand>
        <name>[4Fe-4S] cluster</name>
        <dbReference type="ChEBI" id="CHEBI:49883"/>
        <label>2</label>
        <note>4Fe-4S-substrate</note>
    </ligand>
</feature>
<dbReference type="GO" id="GO:0006777">
    <property type="term" value="P:Mo-molybdopterin cofactor biosynthetic process"/>
    <property type="evidence" value="ECO:0007669"/>
    <property type="project" value="UniProtKB-UniRule"/>
</dbReference>
<keyword evidence="1 10" id="KW-0004">4Fe-4S</keyword>
<dbReference type="GO" id="GO:1904047">
    <property type="term" value="F:S-adenosyl-L-methionine binding"/>
    <property type="evidence" value="ECO:0007669"/>
    <property type="project" value="UniProtKB-UniRule"/>
</dbReference>
<feature type="binding site" evidence="10">
    <location>
        <position position="118"/>
    </location>
    <ligand>
        <name>S-adenosyl-L-methionine</name>
        <dbReference type="ChEBI" id="CHEBI:59789"/>
    </ligand>
</feature>
<dbReference type="Gene3D" id="3.20.20.70">
    <property type="entry name" value="Aldolase class I"/>
    <property type="match status" value="1"/>
</dbReference>
<dbReference type="AlphaFoldDB" id="A0A9D1UNH6"/>
<dbReference type="InterPro" id="IPR007197">
    <property type="entry name" value="rSAM"/>
</dbReference>
<dbReference type="GO" id="GO:0046872">
    <property type="term" value="F:metal ion binding"/>
    <property type="evidence" value="ECO:0007669"/>
    <property type="project" value="UniProtKB-KW"/>
</dbReference>
<dbReference type="SFLD" id="SFLDG01067">
    <property type="entry name" value="SPASM/twitch_domain_containing"/>
    <property type="match status" value="1"/>
</dbReference>
<evidence type="ECO:0000256" key="9">
    <source>
        <dbReference type="ARBA" id="ARBA00023239"/>
    </source>
</evidence>
<feature type="binding site" evidence="10">
    <location>
        <position position="253"/>
    </location>
    <ligand>
        <name>[4Fe-4S] cluster</name>
        <dbReference type="ChEBI" id="CHEBI:49883"/>
        <label>2</label>
        <note>4Fe-4S-substrate</note>
    </ligand>
</feature>
<feature type="binding site" evidence="10">
    <location>
        <position position="67"/>
    </location>
    <ligand>
        <name>S-adenosyl-L-methionine</name>
        <dbReference type="ChEBI" id="CHEBI:59789"/>
    </ligand>
</feature>
<evidence type="ECO:0000256" key="4">
    <source>
        <dbReference type="ARBA" id="ARBA00022741"/>
    </source>
</evidence>
<dbReference type="SUPFAM" id="SSF102114">
    <property type="entry name" value="Radical SAM enzymes"/>
    <property type="match status" value="1"/>
</dbReference>
<protein>
    <recommendedName>
        <fullName evidence="10">GTP 3',8-cyclase</fullName>
        <ecNumber evidence="10">4.1.99.22</ecNumber>
    </recommendedName>
    <alternativeName>
        <fullName evidence="10">Molybdenum cofactor biosynthesis protein A</fullName>
    </alternativeName>
</protein>
<feature type="binding site" evidence="10">
    <location>
        <position position="267"/>
    </location>
    <ligand>
        <name>[4Fe-4S] cluster</name>
        <dbReference type="ChEBI" id="CHEBI:49883"/>
        <label>2</label>
        <note>4Fe-4S-substrate</note>
    </ligand>
</feature>
<dbReference type="GO" id="GO:0005525">
    <property type="term" value="F:GTP binding"/>
    <property type="evidence" value="ECO:0007669"/>
    <property type="project" value="UniProtKB-UniRule"/>
</dbReference>
<dbReference type="InterPro" id="IPR013785">
    <property type="entry name" value="Aldolase_TIM"/>
</dbReference>
<dbReference type="CDD" id="cd21117">
    <property type="entry name" value="Twitch_MoaA"/>
    <property type="match status" value="1"/>
</dbReference>
<comment type="caution">
    <text evidence="13">The sequence shown here is derived from an EMBL/GenBank/DDBJ whole genome shotgun (WGS) entry which is preliminary data.</text>
</comment>
<comment type="pathway">
    <text evidence="10">Cofactor biosynthesis; molybdopterin biosynthesis.</text>
</comment>
<keyword evidence="3 10" id="KW-0479">Metal-binding</keyword>
<proteinExistence type="inferred from homology"/>
<evidence type="ECO:0000313" key="13">
    <source>
        <dbReference type="EMBL" id="HIW94349.1"/>
    </source>
</evidence>
<keyword evidence="9 10" id="KW-0456">Lyase</keyword>
<keyword evidence="8 10" id="KW-0501">Molybdenum cofactor biosynthesis</keyword>
<evidence type="ECO:0000256" key="7">
    <source>
        <dbReference type="ARBA" id="ARBA00023134"/>
    </source>
</evidence>
<keyword evidence="5 10" id="KW-0408">Iron</keyword>
<accession>A0A9D1UNH6</accession>
<dbReference type="InterPro" id="IPR058240">
    <property type="entry name" value="rSAM_sf"/>
</dbReference>